<evidence type="ECO:0000256" key="3">
    <source>
        <dbReference type="ARBA" id="ARBA00022741"/>
    </source>
</evidence>
<organism evidence="10 11">
    <name type="scientific">Coccomyxa subellipsoidea (strain C-169)</name>
    <name type="common">Green microalga</name>
    <dbReference type="NCBI Taxonomy" id="574566"/>
    <lineage>
        <taxon>Eukaryota</taxon>
        <taxon>Viridiplantae</taxon>
        <taxon>Chlorophyta</taxon>
        <taxon>core chlorophytes</taxon>
        <taxon>Trebouxiophyceae</taxon>
        <taxon>Trebouxiophyceae incertae sedis</taxon>
        <taxon>Coccomyxaceae</taxon>
        <taxon>Coccomyxa</taxon>
        <taxon>Coccomyxa subellipsoidea</taxon>
    </lineage>
</organism>
<dbReference type="PANTHER" id="PTHR46264:SF4">
    <property type="entry name" value="TYROSINE--TRNA LIGASE, CYTOPLASMIC"/>
    <property type="match status" value="1"/>
</dbReference>
<dbReference type="InterPro" id="IPR014729">
    <property type="entry name" value="Rossmann-like_a/b/a_fold"/>
</dbReference>
<dbReference type="GO" id="GO:0004831">
    <property type="term" value="F:tyrosine-tRNA ligase activity"/>
    <property type="evidence" value="ECO:0007669"/>
    <property type="project" value="UniProtKB-EC"/>
</dbReference>
<dbReference type="InterPro" id="IPR002305">
    <property type="entry name" value="aa-tRNA-synth_Ic"/>
</dbReference>
<accession>I0YNT2</accession>
<dbReference type="STRING" id="574566.I0YNT2"/>
<keyword evidence="2 9" id="KW-0436">Ligase</keyword>
<dbReference type="Pfam" id="PF00579">
    <property type="entry name" value="tRNA-synt_1b"/>
    <property type="match status" value="1"/>
</dbReference>
<evidence type="ECO:0000256" key="6">
    <source>
        <dbReference type="ARBA" id="ARBA00023146"/>
    </source>
</evidence>
<proteinExistence type="inferred from homology"/>
<evidence type="ECO:0000256" key="8">
    <source>
        <dbReference type="ARBA" id="ARBA00048248"/>
    </source>
</evidence>
<keyword evidence="5 9" id="KW-0648">Protein biosynthesis</keyword>
<keyword evidence="6 9" id="KW-0030">Aminoacyl-tRNA synthetase</keyword>
<dbReference type="GO" id="GO:0006437">
    <property type="term" value="P:tyrosyl-tRNA aminoacylation"/>
    <property type="evidence" value="ECO:0007669"/>
    <property type="project" value="TreeGrafter"/>
</dbReference>
<protein>
    <recommendedName>
        <fullName evidence="1">tyrosine--tRNA ligase</fullName>
        <ecNumber evidence="1">6.1.1.1</ecNumber>
    </recommendedName>
    <alternativeName>
        <fullName evidence="7">Tyrosyl-tRNA synthetase</fullName>
    </alternativeName>
</protein>
<evidence type="ECO:0000256" key="9">
    <source>
        <dbReference type="RuleBase" id="RU363036"/>
    </source>
</evidence>
<reference evidence="10 11" key="1">
    <citation type="journal article" date="2012" name="Genome Biol.">
        <title>The genome of the polar eukaryotic microalga coccomyxa subellipsoidea reveals traits of cold adaptation.</title>
        <authorList>
            <person name="Blanc G."/>
            <person name="Agarkova I."/>
            <person name="Grimwood J."/>
            <person name="Kuo A."/>
            <person name="Brueggeman A."/>
            <person name="Dunigan D."/>
            <person name="Gurnon J."/>
            <person name="Ladunga I."/>
            <person name="Lindquist E."/>
            <person name="Lucas S."/>
            <person name="Pangilinan J."/>
            <person name="Proschold T."/>
            <person name="Salamov A."/>
            <person name="Schmutz J."/>
            <person name="Weeks D."/>
            <person name="Yamada T."/>
            <person name="Claverie J.M."/>
            <person name="Grigoriev I."/>
            <person name="Van Etten J."/>
            <person name="Lomsadze A."/>
            <person name="Borodovsky M."/>
        </authorList>
    </citation>
    <scope>NUCLEOTIDE SEQUENCE [LARGE SCALE GENOMIC DNA]</scope>
    <source>
        <strain evidence="10 11">C-169</strain>
    </source>
</reference>
<dbReference type="SUPFAM" id="SSF52374">
    <property type="entry name" value="Nucleotidylyl transferase"/>
    <property type="match status" value="1"/>
</dbReference>
<dbReference type="InterPro" id="IPR050489">
    <property type="entry name" value="Tyr-tRNA_synthase"/>
</dbReference>
<dbReference type="EC" id="6.1.1.1" evidence="1"/>
<dbReference type="Gene3D" id="3.40.50.620">
    <property type="entry name" value="HUPs"/>
    <property type="match status" value="1"/>
</dbReference>
<keyword evidence="11" id="KW-1185">Reference proteome</keyword>
<dbReference type="KEGG" id="csl:COCSUDRAFT_67455"/>
<dbReference type="EMBL" id="AGSI01000016">
    <property type="protein sequence ID" value="EIE20051.1"/>
    <property type="molecule type" value="Genomic_DNA"/>
</dbReference>
<evidence type="ECO:0000256" key="5">
    <source>
        <dbReference type="ARBA" id="ARBA00022917"/>
    </source>
</evidence>
<comment type="caution">
    <text evidence="10">The sequence shown here is derived from an EMBL/GenBank/DDBJ whole genome shotgun (WGS) entry which is preliminary data.</text>
</comment>
<dbReference type="AlphaFoldDB" id="I0YNT2"/>
<evidence type="ECO:0000256" key="4">
    <source>
        <dbReference type="ARBA" id="ARBA00022840"/>
    </source>
</evidence>
<comment type="similarity">
    <text evidence="9">Belongs to the class-I aminoacyl-tRNA synthetase family.</text>
</comment>
<evidence type="ECO:0000313" key="10">
    <source>
        <dbReference type="EMBL" id="EIE20051.1"/>
    </source>
</evidence>
<name>I0YNT2_COCSC</name>
<dbReference type="GeneID" id="17038020"/>
<keyword evidence="10" id="KW-0808">Transferase</keyword>
<dbReference type="Proteomes" id="UP000007264">
    <property type="component" value="Unassembled WGS sequence"/>
</dbReference>
<dbReference type="GO" id="GO:0016740">
    <property type="term" value="F:transferase activity"/>
    <property type="evidence" value="ECO:0007669"/>
    <property type="project" value="UniProtKB-KW"/>
</dbReference>
<gene>
    <name evidence="10" type="ORF">COCSUDRAFT_67455</name>
</gene>
<keyword evidence="4 9" id="KW-0067">ATP-binding</keyword>
<evidence type="ECO:0000256" key="2">
    <source>
        <dbReference type="ARBA" id="ARBA00022598"/>
    </source>
</evidence>
<evidence type="ECO:0000313" key="11">
    <source>
        <dbReference type="Proteomes" id="UP000007264"/>
    </source>
</evidence>
<dbReference type="OrthoDB" id="197206at2759"/>
<dbReference type="eggNOG" id="KOG2144">
    <property type="taxonomic scope" value="Eukaryota"/>
</dbReference>
<dbReference type="RefSeq" id="XP_005644595.1">
    <property type="nucleotide sequence ID" value="XM_005644538.1"/>
</dbReference>
<sequence>MVATNLEELDFKPAFHVFCEDARTQNLGKFIEDGLPKFKDQSKEMGGSGEQVHFVSACEEIDRTPLEYNALWLDVARSSTLKSVGTRGDDLSSEVAHLCKQCAHGFYLQADICLLPKGERTERVQVLARDFCAKREGQKVPIFLTYPRLPGLLQGQKQIVKGDANSGIYMDDSKQDVERKIKKAFCPLHDQGFGVHENPCLAYITSLVLPWAGKFTVTFSKEDGRRKEYLDAAEVEADYLSGALHPSDMKPALAAALNAILQPVRDHFASDAEAKRLHQEVKALKLK</sequence>
<evidence type="ECO:0000256" key="7">
    <source>
        <dbReference type="ARBA" id="ARBA00033323"/>
    </source>
</evidence>
<comment type="catalytic activity">
    <reaction evidence="8">
        <text>tRNA(Tyr) + L-tyrosine + ATP = L-tyrosyl-tRNA(Tyr) + AMP + diphosphate + H(+)</text>
        <dbReference type="Rhea" id="RHEA:10220"/>
        <dbReference type="Rhea" id="RHEA-COMP:9706"/>
        <dbReference type="Rhea" id="RHEA-COMP:9707"/>
        <dbReference type="ChEBI" id="CHEBI:15378"/>
        <dbReference type="ChEBI" id="CHEBI:30616"/>
        <dbReference type="ChEBI" id="CHEBI:33019"/>
        <dbReference type="ChEBI" id="CHEBI:58315"/>
        <dbReference type="ChEBI" id="CHEBI:78442"/>
        <dbReference type="ChEBI" id="CHEBI:78536"/>
        <dbReference type="ChEBI" id="CHEBI:456215"/>
        <dbReference type="EC" id="6.1.1.1"/>
    </reaction>
</comment>
<dbReference type="GO" id="GO:0005524">
    <property type="term" value="F:ATP binding"/>
    <property type="evidence" value="ECO:0007669"/>
    <property type="project" value="UniProtKB-KW"/>
</dbReference>
<keyword evidence="3 9" id="KW-0547">Nucleotide-binding</keyword>
<dbReference type="PANTHER" id="PTHR46264">
    <property type="entry name" value="TYROSINE-TRNA LIGASE"/>
    <property type="match status" value="1"/>
</dbReference>
<evidence type="ECO:0000256" key="1">
    <source>
        <dbReference type="ARBA" id="ARBA00013160"/>
    </source>
</evidence>
<dbReference type="GO" id="GO:0005737">
    <property type="term" value="C:cytoplasm"/>
    <property type="evidence" value="ECO:0007669"/>
    <property type="project" value="TreeGrafter"/>
</dbReference>